<proteinExistence type="inferred from homology"/>
<dbReference type="Pfam" id="PF01156">
    <property type="entry name" value="IU_nuc_hydro"/>
    <property type="match status" value="1"/>
</dbReference>
<dbReference type="GO" id="GO:0016799">
    <property type="term" value="F:hydrolase activity, hydrolyzing N-glycosyl compounds"/>
    <property type="evidence" value="ECO:0007669"/>
    <property type="project" value="InterPro"/>
</dbReference>
<dbReference type="SUPFAM" id="SSF53590">
    <property type="entry name" value="Nucleoside hydrolase"/>
    <property type="match status" value="1"/>
</dbReference>
<dbReference type="InterPro" id="IPR001910">
    <property type="entry name" value="Inosine/uridine_hydrolase_dom"/>
</dbReference>
<name>A0A232FNC3_9HYME</name>
<feature type="transmembrane region" description="Helical" evidence="2">
    <location>
        <begin position="41"/>
        <end position="59"/>
    </location>
</feature>
<dbReference type="OrthoDB" id="432381at2759"/>
<reference evidence="4 5" key="1">
    <citation type="journal article" date="2017" name="Curr. Biol.">
        <title>The Evolution of Venom by Co-option of Single-Copy Genes.</title>
        <authorList>
            <person name="Martinson E.O."/>
            <person name="Mrinalini"/>
            <person name="Kelkar Y.D."/>
            <person name="Chang C.H."/>
            <person name="Werren J.H."/>
        </authorList>
    </citation>
    <scope>NUCLEOTIDE SEQUENCE [LARGE SCALE GENOMIC DNA]</scope>
    <source>
        <strain evidence="4 5">Alberta</strain>
        <tissue evidence="4">Whole body</tissue>
    </source>
</reference>
<keyword evidence="2" id="KW-1133">Transmembrane helix</keyword>
<keyword evidence="2" id="KW-0472">Membrane</keyword>
<comment type="caution">
    <text evidence="4">The sequence shown here is derived from an EMBL/GenBank/DDBJ whole genome shotgun (WGS) entry which is preliminary data.</text>
</comment>
<dbReference type="InterPro" id="IPR052775">
    <property type="entry name" value="IUN_hydrolase"/>
</dbReference>
<dbReference type="STRING" id="543379.A0A232FNC3"/>
<evidence type="ECO:0000313" key="5">
    <source>
        <dbReference type="Proteomes" id="UP000215335"/>
    </source>
</evidence>
<keyword evidence="2" id="KW-0812">Transmembrane</keyword>
<evidence type="ECO:0000259" key="3">
    <source>
        <dbReference type="Pfam" id="PF01156"/>
    </source>
</evidence>
<comment type="similarity">
    <text evidence="1">Belongs to the IUNH family.</text>
</comment>
<dbReference type="Proteomes" id="UP000215335">
    <property type="component" value="Unassembled WGS sequence"/>
</dbReference>
<dbReference type="Gene3D" id="3.90.245.10">
    <property type="entry name" value="Ribonucleoside hydrolase-like"/>
    <property type="match status" value="1"/>
</dbReference>
<organism evidence="4 5">
    <name type="scientific">Trichomalopsis sarcophagae</name>
    <dbReference type="NCBI Taxonomy" id="543379"/>
    <lineage>
        <taxon>Eukaryota</taxon>
        <taxon>Metazoa</taxon>
        <taxon>Ecdysozoa</taxon>
        <taxon>Arthropoda</taxon>
        <taxon>Hexapoda</taxon>
        <taxon>Insecta</taxon>
        <taxon>Pterygota</taxon>
        <taxon>Neoptera</taxon>
        <taxon>Endopterygota</taxon>
        <taxon>Hymenoptera</taxon>
        <taxon>Apocrita</taxon>
        <taxon>Proctotrupomorpha</taxon>
        <taxon>Chalcidoidea</taxon>
        <taxon>Pteromalidae</taxon>
        <taxon>Pteromalinae</taxon>
        <taxon>Trichomalopsis</taxon>
    </lineage>
</organism>
<evidence type="ECO:0000313" key="4">
    <source>
        <dbReference type="EMBL" id="OXU32214.1"/>
    </source>
</evidence>
<dbReference type="PANTHER" id="PTHR46190">
    <property type="entry name" value="SI:CH211-201H21.5-RELATED"/>
    <property type="match status" value="1"/>
</dbReference>
<sequence length="380" mass="42624">MTGVFNKAAKSTSSFQAVLPPDYQQQSGTCQRRVNIMFVQVCRYSFVLLIIYCFIWKSVRGEKIIIDTDAGGDDAVAILMMLRFEAFKPKTSSFEIIGITCTYGNTKLENVEINVLKTLTIADRKDIPVYSGVHSGIIEKFSSDNFFGEDGFGDVQFDREIIATIDRSKYAPTAIVDMVKENSGNVSIITLGPLTNLAMALTLEKNLTNHINHFYIMGGSIAGVGNSRPNVEFNFAADPISDFVVFNATREEQITLLPWETAIDTDLTKEWRREVFTNYDSPYVEFLNKVESVSLKNSRNPRWVSSDAMAAACLIEPNLITTYVAKNVDPVTFGKARGSVLVDYTERTGKLRNTKIVQKTDNKLFKKMLIRYLSCEELSC</sequence>
<dbReference type="EMBL" id="NNAY01000004">
    <property type="protein sequence ID" value="OXU32214.1"/>
    <property type="molecule type" value="Genomic_DNA"/>
</dbReference>
<dbReference type="AlphaFoldDB" id="A0A232FNC3"/>
<accession>A0A232FNC3</accession>
<keyword evidence="5" id="KW-1185">Reference proteome</keyword>
<gene>
    <name evidence="4" type="ORF">TSAR_008008</name>
</gene>
<dbReference type="InterPro" id="IPR036452">
    <property type="entry name" value="Ribo_hydro-like"/>
</dbReference>
<evidence type="ECO:0000256" key="1">
    <source>
        <dbReference type="ARBA" id="ARBA00009176"/>
    </source>
</evidence>
<evidence type="ECO:0000256" key="2">
    <source>
        <dbReference type="SAM" id="Phobius"/>
    </source>
</evidence>
<protein>
    <recommendedName>
        <fullName evidence="3">Inosine/uridine-preferring nucleoside hydrolase domain-containing protein</fullName>
    </recommendedName>
</protein>
<feature type="domain" description="Inosine/uridine-preferring nucleoside hydrolase" evidence="3">
    <location>
        <begin position="64"/>
        <end position="366"/>
    </location>
</feature>
<dbReference type="PANTHER" id="PTHR46190:SF1">
    <property type="entry name" value="SI:CH211-201H21.5"/>
    <property type="match status" value="1"/>
</dbReference>